<sequence>MKLIIESPKLDLRASTEEVVEQKFRKLERLFDRIDKCEIVIKKEPKGLIDKFFVEAKLYVPGNVLFAKETADSFEAAANEVALDLESQLRKHKDKLYEKR</sequence>
<dbReference type="CDD" id="cd00552">
    <property type="entry name" value="RaiA"/>
    <property type="match status" value="1"/>
</dbReference>
<proteinExistence type="predicted"/>
<dbReference type="Pfam" id="PF02482">
    <property type="entry name" value="Ribosomal_S30AE"/>
    <property type="match status" value="1"/>
</dbReference>
<dbReference type="InterPro" id="IPR003489">
    <property type="entry name" value="RHF/RaiA"/>
</dbReference>
<evidence type="ECO:0000313" key="1">
    <source>
        <dbReference type="EMBL" id="GCC50018.1"/>
    </source>
</evidence>
<organism evidence="1 2">
    <name type="scientific">Chryseotalea sanaruensis</name>
    <dbReference type="NCBI Taxonomy" id="2482724"/>
    <lineage>
        <taxon>Bacteria</taxon>
        <taxon>Pseudomonadati</taxon>
        <taxon>Bacteroidota</taxon>
        <taxon>Cytophagia</taxon>
        <taxon>Cytophagales</taxon>
        <taxon>Chryseotaleaceae</taxon>
        <taxon>Chryseotalea</taxon>
    </lineage>
</organism>
<protein>
    <submittedName>
        <fullName evidence="1">Ribosomal subunit interface protein</fullName>
    </submittedName>
</protein>
<dbReference type="EMBL" id="BHXQ01000001">
    <property type="protein sequence ID" value="GCC50018.1"/>
    <property type="molecule type" value="Genomic_DNA"/>
</dbReference>
<dbReference type="NCBIfam" id="TIGR00741">
    <property type="entry name" value="yfiA"/>
    <property type="match status" value="1"/>
</dbReference>
<accession>A0A401U516</accession>
<name>A0A401U516_9BACT</name>
<reference evidence="1 2" key="1">
    <citation type="submission" date="2018-11" db="EMBL/GenBank/DDBJ databases">
        <title>Chryseotalea sanarue gen. nov., sp., nov., a member of the family Cytophagaceae, isolated from a brackish lake in Hamamatsu Japan.</title>
        <authorList>
            <person name="Maejima Y."/>
            <person name="Iino T."/>
            <person name="Muraguchi Y."/>
            <person name="Fukuda K."/>
            <person name="Ohkuma M."/>
            <person name="Moriuchi R."/>
            <person name="Dohra H."/>
            <person name="Kimbara K."/>
            <person name="Shintani M."/>
        </authorList>
    </citation>
    <scope>NUCLEOTIDE SEQUENCE [LARGE SCALE GENOMIC DNA]</scope>
    <source>
        <strain evidence="1 2">Ys</strain>
    </source>
</reference>
<comment type="caution">
    <text evidence="1">The sequence shown here is derived from an EMBL/GenBank/DDBJ whole genome shotgun (WGS) entry which is preliminary data.</text>
</comment>
<dbReference type="InterPro" id="IPR036567">
    <property type="entry name" value="RHF-like"/>
</dbReference>
<dbReference type="AlphaFoldDB" id="A0A401U516"/>
<dbReference type="OrthoDB" id="9808702at2"/>
<evidence type="ECO:0000313" key="2">
    <source>
        <dbReference type="Proteomes" id="UP000288227"/>
    </source>
</evidence>
<dbReference type="Proteomes" id="UP000288227">
    <property type="component" value="Unassembled WGS sequence"/>
</dbReference>
<keyword evidence="2" id="KW-1185">Reference proteome</keyword>
<dbReference type="Gene3D" id="3.30.160.100">
    <property type="entry name" value="Ribosome hibernation promotion factor-like"/>
    <property type="match status" value="1"/>
</dbReference>
<dbReference type="RefSeq" id="WP_127120678.1">
    <property type="nucleotide sequence ID" value="NZ_BHXQ01000001.1"/>
</dbReference>
<dbReference type="SUPFAM" id="SSF69754">
    <property type="entry name" value="Ribosome binding protein Y (YfiA homologue)"/>
    <property type="match status" value="1"/>
</dbReference>
<gene>
    <name evidence="1" type="ORF">SanaruYs_02330</name>
</gene>